<reference evidence="2 3" key="1">
    <citation type="submission" date="2019-03" db="EMBL/GenBank/DDBJ databases">
        <title>Draft genome of Gammaproteobacteria bacterium LSUCC0057, a member of the SAR92 clade.</title>
        <authorList>
            <person name="Lanclos V.C."/>
            <person name="Doiron C."/>
            <person name="Henson M.W."/>
            <person name="Thrash J.C."/>
        </authorList>
    </citation>
    <scope>NUCLEOTIDE SEQUENCE [LARGE SCALE GENOMIC DNA]</scope>
    <source>
        <strain evidence="2 3">LSUCC0057</strain>
    </source>
</reference>
<dbReference type="SUPFAM" id="SSF51695">
    <property type="entry name" value="PLC-like phosphodiesterases"/>
    <property type="match status" value="1"/>
</dbReference>
<dbReference type="Gene3D" id="3.20.20.190">
    <property type="entry name" value="Phosphatidylinositol (PI) phosphodiesterase"/>
    <property type="match status" value="1"/>
</dbReference>
<dbReference type="InterPro" id="IPR017946">
    <property type="entry name" value="PLC-like_Pdiesterase_TIM-brl"/>
</dbReference>
<protein>
    <recommendedName>
        <fullName evidence="1">GP-PDE domain-containing protein</fullName>
    </recommendedName>
</protein>
<evidence type="ECO:0000313" key="3">
    <source>
        <dbReference type="Proteomes" id="UP000298133"/>
    </source>
</evidence>
<evidence type="ECO:0000313" key="2">
    <source>
        <dbReference type="EMBL" id="TFH68982.1"/>
    </source>
</evidence>
<dbReference type="PROSITE" id="PS51704">
    <property type="entry name" value="GP_PDE"/>
    <property type="match status" value="1"/>
</dbReference>
<dbReference type="PANTHER" id="PTHR46211:SF1">
    <property type="entry name" value="GLYCEROPHOSPHODIESTER PHOSPHODIESTERASE, CYTOPLASMIC"/>
    <property type="match status" value="1"/>
</dbReference>
<gene>
    <name evidence="2" type="ORF">E3W66_03290</name>
</gene>
<feature type="domain" description="GP-PDE" evidence="1">
    <location>
        <begin position="9"/>
        <end position="251"/>
    </location>
</feature>
<dbReference type="GO" id="GO:0008081">
    <property type="term" value="F:phosphoric diester hydrolase activity"/>
    <property type="evidence" value="ECO:0007669"/>
    <property type="project" value="InterPro"/>
</dbReference>
<organism evidence="2 3">
    <name type="scientific">Gammaproteobacteria bacterium LSUCC0057</name>
    <dbReference type="NCBI Taxonomy" id="2559237"/>
    <lineage>
        <taxon>Bacteria</taxon>
        <taxon>Pseudomonadati</taxon>
        <taxon>Pseudomonadota</taxon>
        <taxon>Gammaproteobacteria</taxon>
        <taxon>Cellvibrionales</taxon>
        <taxon>Porticoccaceae</taxon>
        <taxon>SAR92 clade</taxon>
    </lineage>
</organism>
<dbReference type="InterPro" id="IPR030395">
    <property type="entry name" value="GP_PDE_dom"/>
</dbReference>
<dbReference type="PANTHER" id="PTHR46211">
    <property type="entry name" value="GLYCEROPHOSPHORYL DIESTER PHOSPHODIESTERASE"/>
    <property type="match status" value="1"/>
</dbReference>
<accession>A0A4Y8UKS2</accession>
<dbReference type="OrthoDB" id="9795622at2"/>
<proteinExistence type="predicted"/>
<dbReference type="AlphaFoldDB" id="A0A4Y8UKS2"/>
<comment type="caution">
    <text evidence="2">The sequence shown here is derived from an EMBL/GenBank/DDBJ whole genome shotgun (WGS) entry which is preliminary data.</text>
</comment>
<dbReference type="Proteomes" id="UP000298133">
    <property type="component" value="Unassembled WGS sequence"/>
</dbReference>
<name>A0A4Y8UKS2_9GAMM</name>
<dbReference type="Pfam" id="PF03009">
    <property type="entry name" value="GDPD"/>
    <property type="match status" value="1"/>
</dbReference>
<sequence length="256" mass="27820">MSAGALPIERLVAHRGLRAYYPENSLEGIRAALDAGIMRVECDVQFSRDGVAMLYHDATLERVSGLPGSLRDYSCAQLVQLPAGEPSRLGGKFHAVHIHPLADLLPLLEAYPNAQLFVEIKPHSLTDVGARAAAEQLCALFADYAEQVVLISFAIEVVAWARQCGWPLCGIVLNTLDELASAPVIALNPDYIFVDQLLLDRAFHVANCALPAQWVAYEVADQAMGWQLIKQGIALLESFNTAALLAAPLNSHLTKR</sequence>
<evidence type="ECO:0000259" key="1">
    <source>
        <dbReference type="PROSITE" id="PS51704"/>
    </source>
</evidence>
<dbReference type="EMBL" id="SPIA01000001">
    <property type="protein sequence ID" value="TFH68982.1"/>
    <property type="molecule type" value="Genomic_DNA"/>
</dbReference>
<keyword evidence="3" id="KW-1185">Reference proteome</keyword>
<dbReference type="GO" id="GO:0006629">
    <property type="term" value="P:lipid metabolic process"/>
    <property type="evidence" value="ECO:0007669"/>
    <property type="project" value="InterPro"/>
</dbReference>